<evidence type="ECO:0000313" key="1">
    <source>
        <dbReference type="EMBL" id="TGX97924.1"/>
    </source>
</evidence>
<comment type="caution">
    <text evidence="1">The sequence shown here is derived from an EMBL/GenBank/DDBJ whole genome shotgun (WGS) entry which is preliminary data.</text>
</comment>
<proteinExistence type="predicted"/>
<name>A0AC61QYM4_9FIRM</name>
<accession>A0AC61QYM4</accession>
<organism evidence="1 2">
    <name type="scientific">Hominisplanchenecus murintestinalis</name>
    <dbReference type="NCBI Taxonomy" id="2941517"/>
    <lineage>
        <taxon>Bacteria</taxon>
        <taxon>Bacillati</taxon>
        <taxon>Bacillota</taxon>
        <taxon>Clostridia</taxon>
        <taxon>Lachnospirales</taxon>
        <taxon>Lachnospiraceae</taxon>
        <taxon>Hominisplanchenecus</taxon>
    </lineage>
</organism>
<gene>
    <name evidence="1" type="ORF">E5357_10805</name>
</gene>
<protein>
    <submittedName>
        <fullName evidence="1">Uncharacterized protein</fullName>
    </submittedName>
</protein>
<keyword evidence="2" id="KW-1185">Reference proteome</keyword>
<reference evidence="1" key="1">
    <citation type="submission" date="2019-04" db="EMBL/GenBank/DDBJ databases">
        <title>Microbes associate with the intestines of laboratory mice.</title>
        <authorList>
            <person name="Navarre W."/>
            <person name="Wong E."/>
            <person name="Huang K."/>
            <person name="Tropini C."/>
            <person name="Ng K."/>
            <person name="Yu B."/>
        </authorList>
    </citation>
    <scope>NUCLEOTIDE SEQUENCE</scope>
    <source>
        <strain evidence="1">NM72_1-8</strain>
    </source>
</reference>
<sequence length="463" mass="54473">MQILGQIPTPPKYVNLMLDEVGYQEQLLGKTFIDNSCGDGNILVEAVKRYISASKKEGYTREAIKRNIERDIFGCDIDKKAVNTTIKRLNEIAGKEELYDVRWNVQIVDYLETDANKFDYIVGNPPYITYHDLTKTQREYVKKNFISCQEGRFDYCYAFIEKSIKSLTVTGKMAYLIPFSIFRNRFAFDLRKQLLEKLCKIIDLSGIDVFPNRTVGTAIIICKNENVEEVEYIHEENKPNQIRKLAFDEKWVFETQPIAEKKFGDYFTVLNSVATLKNEVYLFEPEREDDKYYYFKDEKIEKAMAHTAASPRSRRTNRNYKIIFPYKINEQNIERIKEEDFQIQYPYTYQYLLKKKKDLLGRTLDKKTTWYEYGRSQALSSMSSEKILIPMVVSSKLIMYKEEADTIPFAGYFITCKTSNYTLDDAKSILESQEFMNYIKAYGTPTTKTSYRISTRDIKNFRF</sequence>
<evidence type="ECO:0000313" key="2">
    <source>
        <dbReference type="Proteomes" id="UP000307720"/>
    </source>
</evidence>
<dbReference type="EMBL" id="SRZB01000024">
    <property type="protein sequence ID" value="TGX97924.1"/>
    <property type="molecule type" value="Genomic_DNA"/>
</dbReference>
<dbReference type="Proteomes" id="UP000307720">
    <property type="component" value="Unassembled WGS sequence"/>
</dbReference>